<protein>
    <submittedName>
        <fullName evidence="1">Uncharacterized protein</fullName>
    </submittedName>
</protein>
<reference evidence="2" key="1">
    <citation type="journal article" date="2009" name="PLoS ONE">
        <title>Methylobacterium genome sequences: a reference blueprint to investigate microbial metabolism of C1 compounds from natural and industrial sources.</title>
        <authorList>
            <person name="Vuilleumier S."/>
            <person name="Chistoserdova L."/>
            <person name="Lee M.-C."/>
            <person name="Bringel F."/>
            <person name="Lajus A."/>
            <person name="Zhou Y."/>
            <person name="Gourion B."/>
            <person name="Barbe V."/>
            <person name="Chang J."/>
            <person name="Cruveiller S."/>
            <person name="Dossat C."/>
            <person name="Gillett W."/>
            <person name="Gruffaz C."/>
            <person name="Haugen E."/>
            <person name="Hourcade E."/>
            <person name="Levy R."/>
            <person name="Mangenot S."/>
            <person name="Muller E."/>
            <person name="Nadalig T."/>
            <person name="Pagni M."/>
            <person name="Penny C."/>
            <person name="Peyraud R."/>
            <person name="Robinson D.G."/>
            <person name="Roche D."/>
            <person name="Rouy Z."/>
            <person name="Saenampechek C."/>
            <person name="Salvignol G."/>
            <person name="Vallenet D."/>
            <person name="Wu Z."/>
            <person name="Marx C.J."/>
            <person name="Vorholt J.A."/>
            <person name="Olson M.V."/>
            <person name="Kaul R."/>
            <person name="Weissenbach J."/>
            <person name="Medigue C."/>
            <person name="Lidstrom M.E."/>
        </authorList>
    </citation>
    <scope>NUCLEOTIDE SEQUENCE [LARGE SCALE GENOMIC DNA]</scope>
    <source>
        <strain evidence="2">DSM 6343 / CIP 106787 / DM4</strain>
    </source>
</reference>
<evidence type="ECO:0000313" key="2">
    <source>
        <dbReference type="Proteomes" id="UP000008070"/>
    </source>
</evidence>
<sequence>MLAQRRGHLSVRKRCGAGLPEQALLPSFDAAAGTPGLVGGRTRIETHSA</sequence>
<dbReference type="EMBL" id="FP103042">
    <property type="protein sequence ID" value="CAX23588.1"/>
    <property type="molecule type" value="Genomic_DNA"/>
</dbReference>
<name>C7CJU8_METED</name>
<gene>
    <name evidence="1" type="ORF">METD_I1999</name>
</gene>
<dbReference type="HOGENOM" id="CLU_3137568_0_0_5"/>
<dbReference type="AlphaFoldDB" id="C7CJU8"/>
<proteinExistence type="predicted"/>
<accession>C7CJU8</accession>
<evidence type="ECO:0000313" key="1">
    <source>
        <dbReference type="EMBL" id="CAX23588.1"/>
    </source>
</evidence>
<dbReference type="Proteomes" id="UP000008070">
    <property type="component" value="Chromosome"/>
</dbReference>
<dbReference type="KEGG" id="mdi:METDI1999"/>
<organism evidence="1 2">
    <name type="scientific">Methylorubrum extorquens (strain DSM 6343 / CIP 106787 / DM4)</name>
    <name type="common">Methylobacterium extorquens</name>
    <dbReference type="NCBI Taxonomy" id="661410"/>
    <lineage>
        <taxon>Bacteria</taxon>
        <taxon>Pseudomonadati</taxon>
        <taxon>Pseudomonadota</taxon>
        <taxon>Alphaproteobacteria</taxon>
        <taxon>Hyphomicrobiales</taxon>
        <taxon>Methylobacteriaceae</taxon>
        <taxon>Methylorubrum</taxon>
    </lineage>
</organism>